<keyword evidence="9" id="KW-1185">Reference proteome</keyword>
<feature type="binding site" evidence="7">
    <location>
        <position position="118"/>
    </location>
    <ligand>
        <name>Zn(2+)</name>
        <dbReference type="ChEBI" id="CHEBI:29105"/>
    </ligand>
</feature>
<dbReference type="AlphaFoldDB" id="A0A1G9L2X4"/>
<dbReference type="GO" id="GO:0005829">
    <property type="term" value="C:cytosol"/>
    <property type="evidence" value="ECO:0007669"/>
    <property type="project" value="TreeGrafter"/>
</dbReference>
<keyword evidence="3 7" id="KW-0862">Zinc</keyword>
<evidence type="ECO:0000256" key="7">
    <source>
        <dbReference type="PIRSR" id="PIRSR602481-1"/>
    </source>
</evidence>
<dbReference type="RefSeq" id="WP_093163885.1">
    <property type="nucleotide sequence ID" value="NZ_FNEK01000093.1"/>
</dbReference>
<feature type="binding site" evidence="7">
    <location>
        <position position="121"/>
    </location>
    <ligand>
        <name>Zn(2+)</name>
        <dbReference type="ChEBI" id="CHEBI:29105"/>
    </ligand>
</feature>
<evidence type="ECO:0000313" key="9">
    <source>
        <dbReference type="Proteomes" id="UP000199382"/>
    </source>
</evidence>
<dbReference type="OrthoDB" id="9801127at2"/>
<keyword evidence="7" id="KW-0479">Metal-binding</keyword>
<evidence type="ECO:0000313" key="8">
    <source>
        <dbReference type="EMBL" id="SDL55945.1"/>
    </source>
</evidence>
<dbReference type="InterPro" id="IPR002481">
    <property type="entry name" value="FUR"/>
</dbReference>
<comment type="cofactor">
    <cofactor evidence="7">
        <name>Zn(2+)</name>
        <dbReference type="ChEBI" id="CHEBI:29105"/>
    </cofactor>
    <text evidence="7">Binds 1 zinc ion per subunit.</text>
</comment>
<dbReference type="GO" id="GO:0008270">
    <property type="term" value="F:zinc ion binding"/>
    <property type="evidence" value="ECO:0007669"/>
    <property type="project" value="TreeGrafter"/>
</dbReference>
<dbReference type="InterPro" id="IPR043135">
    <property type="entry name" value="Fur_C"/>
</dbReference>
<evidence type="ECO:0000256" key="5">
    <source>
        <dbReference type="ARBA" id="ARBA00023125"/>
    </source>
</evidence>
<keyword evidence="5" id="KW-0238">DNA-binding</keyword>
<dbReference type="PANTHER" id="PTHR33202">
    <property type="entry name" value="ZINC UPTAKE REGULATION PROTEIN"/>
    <property type="match status" value="1"/>
</dbReference>
<evidence type="ECO:0000256" key="1">
    <source>
        <dbReference type="ARBA" id="ARBA00007957"/>
    </source>
</evidence>
<gene>
    <name evidence="8" type="ORF">SAMN04488026_109316</name>
</gene>
<accession>A0A1G9L2X4</accession>
<evidence type="ECO:0000256" key="4">
    <source>
        <dbReference type="ARBA" id="ARBA00023015"/>
    </source>
</evidence>
<protein>
    <submittedName>
        <fullName evidence="8">Fur family transcriptional regulator, zinc uptake regulator</fullName>
    </submittedName>
</protein>
<dbReference type="PANTHER" id="PTHR33202:SF6">
    <property type="entry name" value="ZINC UPTAKE REGULATION PROTEIN"/>
    <property type="match status" value="1"/>
</dbReference>
<keyword evidence="6" id="KW-0804">Transcription</keyword>
<dbReference type="Proteomes" id="UP000199382">
    <property type="component" value="Unassembled WGS sequence"/>
</dbReference>
<dbReference type="GO" id="GO:1900376">
    <property type="term" value="P:regulation of secondary metabolite biosynthetic process"/>
    <property type="evidence" value="ECO:0007669"/>
    <property type="project" value="TreeGrafter"/>
</dbReference>
<dbReference type="SUPFAM" id="SSF46785">
    <property type="entry name" value="Winged helix' DNA-binding domain"/>
    <property type="match status" value="1"/>
</dbReference>
<evidence type="ECO:0000256" key="6">
    <source>
        <dbReference type="ARBA" id="ARBA00023163"/>
    </source>
</evidence>
<keyword evidence="4" id="KW-0805">Transcription regulation</keyword>
<dbReference type="GO" id="GO:0000976">
    <property type="term" value="F:transcription cis-regulatory region binding"/>
    <property type="evidence" value="ECO:0007669"/>
    <property type="project" value="TreeGrafter"/>
</dbReference>
<proteinExistence type="inferred from homology"/>
<dbReference type="EMBL" id="FNEK01000093">
    <property type="protein sequence ID" value="SDL55945.1"/>
    <property type="molecule type" value="Genomic_DNA"/>
</dbReference>
<dbReference type="STRING" id="571298.SAMN04488026_109316"/>
<comment type="similarity">
    <text evidence="1">Belongs to the Fur family.</text>
</comment>
<dbReference type="GO" id="GO:0003700">
    <property type="term" value="F:DNA-binding transcription factor activity"/>
    <property type="evidence" value="ECO:0007669"/>
    <property type="project" value="InterPro"/>
</dbReference>
<dbReference type="GO" id="GO:0045892">
    <property type="term" value="P:negative regulation of DNA-templated transcription"/>
    <property type="evidence" value="ECO:0007669"/>
    <property type="project" value="TreeGrafter"/>
</dbReference>
<dbReference type="InterPro" id="IPR036388">
    <property type="entry name" value="WH-like_DNA-bd_sf"/>
</dbReference>
<reference evidence="8 9" key="1">
    <citation type="submission" date="2016-10" db="EMBL/GenBank/DDBJ databases">
        <authorList>
            <person name="de Groot N.N."/>
        </authorList>
    </citation>
    <scope>NUCLEOTIDE SEQUENCE [LARGE SCALE GENOMIC DNA]</scope>
    <source>
        <strain evidence="8 9">DSM 25294</strain>
    </source>
</reference>
<keyword evidence="2" id="KW-0678">Repressor</keyword>
<sequence>MSSSADPEETLGFVRHDHARCVATAIRAAERHCADAGLRFTAVRRRALEILLEEHKAMGAYEVLERLQSEGLGAQPPAAYRALDFLVANGFAHRIERLNAFVACSLPGENHVPAFLICRNCRKVAETTALPSAGIPEIVAGATGFRIERMLIEAEGCCADCQEEREP</sequence>
<dbReference type="Gene3D" id="1.10.10.10">
    <property type="entry name" value="Winged helix-like DNA-binding domain superfamily/Winged helix DNA-binding domain"/>
    <property type="match status" value="1"/>
</dbReference>
<dbReference type="Pfam" id="PF01475">
    <property type="entry name" value="FUR"/>
    <property type="match status" value="1"/>
</dbReference>
<evidence type="ECO:0000256" key="2">
    <source>
        <dbReference type="ARBA" id="ARBA00022491"/>
    </source>
</evidence>
<dbReference type="Gene3D" id="3.30.1490.190">
    <property type="match status" value="1"/>
</dbReference>
<organism evidence="8 9">
    <name type="scientific">Aliiruegeria lutimaris</name>
    <dbReference type="NCBI Taxonomy" id="571298"/>
    <lineage>
        <taxon>Bacteria</taxon>
        <taxon>Pseudomonadati</taxon>
        <taxon>Pseudomonadota</taxon>
        <taxon>Alphaproteobacteria</taxon>
        <taxon>Rhodobacterales</taxon>
        <taxon>Roseobacteraceae</taxon>
        <taxon>Aliiruegeria</taxon>
    </lineage>
</organism>
<feature type="binding site" evidence="7">
    <location>
        <position position="158"/>
    </location>
    <ligand>
        <name>Zn(2+)</name>
        <dbReference type="ChEBI" id="CHEBI:29105"/>
    </ligand>
</feature>
<name>A0A1G9L2X4_9RHOB</name>
<evidence type="ECO:0000256" key="3">
    <source>
        <dbReference type="ARBA" id="ARBA00022833"/>
    </source>
</evidence>
<feature type="binding site" evidence="7">
    <location>
        <position position="161"/>
    </location>
    <ligand>
        <name>Zn(2+)</name>
        <dbReference type="ChEBI" id="CHEBI:29105"/>
    </ligand>
</feature>
<dbReference type="InterPro" id="IPR036390">
    <property type="entry name" value="WH_DNA-bd_sf"/>
</dbReference>